<dbReference type="RefSeq" id="WP_047748189.1">
    <property type="nucleotide sequence ID" value="NZ_LEDI01000020.1"/>
</dbReference>
<proteinExistence type="predicted"/>
<dbReference type="Proteomes" id="UP000036013">
    <property type="component" value="Unassembled WGS sequence"/>
</dbReference>
<evidence type="ECO:0000313" key="3">
    <source>
        <dbReference type="Proteomes" id="UP000036013"/>
    </source>
</evidence>
<reference evidence="2 3" key="1">
    <citation type="submission" date="2015-06" db="EMBL/GenBank/DDBJ databases">
        <authorList>
            <person name="Adams M."/>
            <person name="Sutton G."/>
            <person name="Nelson K."/>
            <person name="Bonomo R."/>
            <person name="McCorrison J."/>
            <person name="Sanka R."/>
            <person name="Brinkac L."/>
            <person name="Nierman W."/>
        </authorList>
    </citation>
    <scope>NUCLEOTIDE SEQUENCE [LARGE SCALE GENOMIC DNA]</scope>
    <source>
        <strain evidence="2 3">GN02692</strain>
    </source>
</reference>
<evidence type="ECO:0000256" key="1">
    <source>
        <dbReference type="SAM" id="MobiDB-lite"/>
    </source>
</evidence>
<evidence type="ECO:0008006" key="4">
    <source>
        <dbReference type="Google" id="ProtNLM"/>
    </source>
</evidence>
<feature type="non-terminal residue" evidence="2">
    <location>
        <position position="1"/>
    </location>
</feature>
<gene>
    <name evidence="2" type="ORF">ABF77_11500</name>
</gene>
<name>A0A837LFW4_9ENTR</name>
<sequence length="597" mass="64263">GGGNVPGNGRTGGGGSRQYGMENLAIAYGGFHFMQSAVDVGAEYQTLLARFSAYGMGDAAVKEADKFAQATKIMGASKNDMLRFFVEAQGVFRESGELSIEDQLKGARLAAPMMAKMQFAMASMDPAANHMTHAKEMDMLRFVEQAGGLNSPAKFNSIMNNAYKAVQSSGGNIDFSQLRQFMARAGTSAYNLSDTALYAKLEPIIGEMKGGAAGDALMTAYNRLTGTLKLPNQVVKQLEDMGVWDKNKIIHNSMGGIKSIIGGPGSQLTDLKLLASDPVEFYEKVIRPKYAAKGLSEEQIQLQNNVIFGRQGGKMFNLIEKQMHVIELAAKAFEKQMGIEDASKQTAGTYTGKKVDFDAKWKDFQLALAQDGGLLDTFTKGLTGLTTFLQKLTEFSNANPRITGTVMTLLEMVTVMATLKGGLWLVKHAASALFSPLELVTGTKGLPLLTSSLGGLYGIVARLVPLLGLFIPTNNTPTTTEELKTIQSKGAENWSKSNQGKPFAGTWQNQVMEWMDKHPGEPLSNYKGSQGGTAYPEPAKTSQTIQVNSSVYLDRNKVGDALTQHIIRQTSRAPTGPSGVDSSMNLIHAGMGSLVPR</sequence>
<dbReference type="AlphaFoldDB" id="A0A837LFW4"/>
<evidence type="ECO:0000313" key="2">
    <source>
        <dbReference type="EMBL" id="KLQ03843.1"/>
    </source>
</evidence>
<accession>A0A837LFW4</accession>
<feature type="region of interest" description="Disordered" evidence="1">
    <location>
        <begin position="518"/>
        <end position="542"/>
    </location>
</feature>
<organism evidence="2 3">
    <name type="scientific">Enterobacter roggenkampii</name>
    <dbReference type="NCBI Taxonomy" id="1812935"/>
    <lineage>
        <taxon>Bacteria</taxon>
        <taxon>Pseudomonadati</taxon>
        <taxon>Pseudomonadota</taxon>
        <taxon>Gammaproteobacteria</taxon>
        <taxon>Enterobacterales</taxon>
        <taxon>Enterobacteriaceae</taxon>
        <taxon>Enterobacter</taxon>
        <taxon>Enterobacter cloacae complex</taxon>
    </lineage>
</organism>
<protein>
    <recommendedName>
        <fullName evidence="4">Phage tail tape measure protein</fullName>
    </recommendedName>
</protein>
<comment type="caution">
    <text evidence="2">The sequence shown here is derived from an EMBL/GenBank/DDBJ whole genome shotgun (WGS) entry which is preliminary data.</text>
</comment>
<dbReference type="EMBL" id="LEDI01000020">
    <property type="protein sequence ID" value="KLQ03843.1"/>
    <property type="molecule type" value="Genomic_DNA"/>
</dbReference>